<name>A0A939KMV7_9PROT</name>
<dbReference type="EC" id="1.14.13.83" evidence="8"/>
<keyword evidence="4 8" id="KW-0560">Oxidoreductase</keyword>
<evidence type="ECO:0000256" key="2">
    <source>
        <dbReference type="ARBA" id="ARBA00022617"/>
    </source>
</evidence>
<dbReference type="GO" id="GO:0046872">
    <property type="term" value="F:metal ion binding"/>
    <property type="evidence" value="ECO:0007669"/>
    <property type="project" value="UniProtKB-KW"/>
</dbReference>
<evidence type="ECO:0000313" key="8">
    <source>
        <dbReference type="EMBL" id="MBO1325718.1"/>
    </source>
</evidence>
<dbReference type="PANTHER" id="PTHR32439:SF9">
    <property type="entry name" value="BLR3264 PROTEIN"/>
    <property type="match status" value="1"/>
</dbReference>
<proteinExistence type="predicted"/>
<evidence type="ECO:0000256" key="1">
    <source>
        <dbReference type="ARBA" id="ARBA00022485"/>
    </source>
</evidence>
<keyword evidence="5" id="KW-0408">Iron</keyword>
<sequence length="389" mass="40676">MTAPLVKGWCPGAWRPMPSGDGLLVRIRPRGGRLSREQAAGITRLADWHGNGMIELSTRGNIQLRGVTPATHAPLVTGLAALGLIDPTPEAEGLRNIVTTPFWQGGDGTVELTARLENALLDGPTPDLPAKFGFAVDTGTRPVLRDVSADIRLERDPSGALLCRADGTSSGARVTPETAIPVALELARWFAASGGHGRMQACLQAGAALPAIFTGVDAAPRCTQPGPVPGPSAAGFMIGLPFGQMRARTLFALANIAPLRVTPWRMLLLEGQAGAPDLDDIITHAEDPLLRVVACPGLPDCAQAHQPTRPLARALAPHVPKGRVLHVSGCAKGCAQPQRAWLSLVAQAHGFGLVRNGNAKAAPIAPLLPVERILASPTMLMENPDALSV</sequence>
<dbReference type="Proteomes" id="UP000664073">
    <property type="component" value="Unassembled WGS sequence"/>
</dbReference>
<evidence type="ECO:0000256" key="5">
    <source>
        <dbReference type="ARBA" id="ARBA00023004"/>
    </source>
</evidence>
<dbReference type="GO" id="GO:0043818">
    <property type="term" value="F:precorrin-3B synthase activity"/>
    <property type="evidence" value="ECO:0007669"/>
    <property type="project" value="UniProtKB-EC"/>
</dbReference>
<keyword evidence="3" id="KW-0479">Metal-binding</keyword>
<dbReference type="GO" id="GO:0051539">
    <property type="term" value="F:4 iron, 4 sulfur cluster binding"/>
    <property type="evidence" value="ECO:0007669"/>
    <property type="project" value="UniProtKB-KW"/>
</dbReference>
<evidence type="ECO:0000256" key="3">
    <source>
        <dbReference type="ARBA" id="ARBA00022723"/>
    </source>
</evidence>
<comment type="caution">
    <text evidence="8">The sequence shown here is derived from an EMBL/GenBank/DDBJ whole genome shotgun (WGS) entry which is preliminary data.</text>
</comment>
<dbReference type="Gene3D" id="3.30.413.10">
    <property type="entry name" value="Sulfite Reductase Hemoprotein, domain 1"/>
    <property type="match status" value="1"/>
</dbReference>
<evidence type="ECO:0000256" key="4">
    <source>
        <dbReference type="ARBA" id="ARBA00023002"/>
    </source>
</evidence>
<keyword evidence="2" id="KW-0349">Heme</keyword>
<evidence type="ECO:0000313" key="9">
    <source>
        <dbReference type="Proteomes" id="UP000664073"/>
    </source>
</evidence>
<accession>A0A939KMV7</accession>
<dbReference type="InterPro" id="IPR045854">
    <property type="entry name" value="NO2/SO3_Rdtase_4Fe4S_sf"/>
</dbReference>
<dbReference type="InterPro" id="IPR051329">
    <property type="entry name" value="NIR_SIR_4Fe-4S"/>
</dbReference>
<reference evidence="8" key="1">
    <citation type="submission" date="2021-03" db="EMBL/GenBank/DDBJ databases">
        <title>The complete genome sequence of Acetobacter sp. TBRC 12339.</title>
        <authorList>
            <person name="Charoenyingcharoen P."/>
            <person name="Yukphan P."/>
        </authorList>
    </citation>
    <scope>NUCLEOTIDE SEQUENCE</scope>
    <source>
        <strain evidence="8">TBRC 12339</strain>
    </source>
</reference>
<gene>
    <name evidence="8" type="primary">cobG</name>
    <name evidence="8" type="ORF">J2D77_11185</name>
</gene>
<dbReference type="InterPro" id="IPR012798">
    <property type="entry name" value="Cbl_synth_CobG-like"/>
</dbReference>
<dbReference type="SUPFAM" id="SSF55124">
    <property type="entry name" value="Nitrite/Sulfite reductase N-terminal domain-like"/>
    <property type="match status" value="1"/>
</dbReference>
<protein>
    <submittedName>
        <fullName evidence="8">Precorrin-3B synthase</fullName>
        <ecNumber evidence="8">1.14.13.83</ecNumber>
    </submittedName>
</protein>
<dbReference type="SUPFAM" id="SSF56014">
    <property type="entry name" value="Nitrite and sulphite reductase 4Fe-4S domain-like"/>
    <property type="match status" value="1"/>
</dbReference>
<dbReference type="Pfam" id="PF03460">
    <property type="entry name" value="NIR_SIR_ferr"/>
    <property type="match status" value="1"/>
</dbReference>
<dbReference type="RefSeq" id="WP_207846365.1">
    <property type="nucleotide sequence ID" value="NZ_JAFVMH010000005.1"/>
</dbReference>
<dbReference type="InterPro" id="IPR036136">
    <property type="entry name" value="Nit/Sulf_reduc_fer-like_dom_sf"/>
</dbReference>
<dbReference type="NCBIfam" id="TIGR02435">
    <property type="entry name" value="CobG"/>
    <property type="match status" value="1"/>
</dbReference>
<feature type="domain" description="Nitrite/Sulfite reductase ferredoxin-like" evidence="7">
    <location>
        <begin position="16"/>
        <end position="81"/>
    </location>
</feature>
<dbReference type="EMBL" id="JAFVMH010000005">
    <property type="protein sequence ID" value="MBO1325718.1"/>
    <property type="molecule type" value="Genomic_DNA"/>
</dbReference>
<organism evidence="8 9">
    <name type="scientific">Acetobacter garciniae</name>
    <dbReference type="NCBI Taxonomy" id="2817435"/>
    <lineage>
        <taxon>Bacteria</taxon>
        <taxon>Pseudomonadati</taxon>
        <taxon>Pseudomonadota</taxon>
        <taxon>Alphaproteobacteria</taxon>
        <taxon>Acetobacterales</taxon>
        <taxon>Acetobacteraceae</taxon>
        <taxon>Acetobacter</taxon>
    </lineage>
</organism>
<dbReference type="PANTHER" id="PTHR32439">
    <property type="entry name" value="FERREDOXIN--NITRITE REDUCTASE, CHLOROPLASTIC"/>
    <property type="match status" value="1"/>
</dbReference>
<dbReference type="AlphaFoldDB" id="A0A939KMV7"/>
<keyword evidence="1" id="KW-0004">4Fe-4S</keyword>
<keyword evidence="9" id="KW-1185">Reference proteome</keyword>
<dbReference type="InterPro" id="IPR005117">
    <property type="entry name" value="NiRdtase/SiRdtase_haem-b_fer"/>
</dbReference>
<evidence type="ECO:0000259" key="7">
    <source>
        <dbReference type="Pfam" id="PF03460"/>
    </source>
</evidence>
<dbReference type="Gene3D" id="3.90.480.20">
    <property type="match status" value="1"/>
</dbReference>
<keyword evidence="6" id="KW-0411">Iron-sulfur</keyword>
<evidence type="ECO:0000256" key="6">
    <source>
        <dbReference type="ARBA" id="ARBA00023014"/>
    </source>
</evidence>